<evidence type="ECO:0000313" key="2">
    <source>
        <dbReference type="Proteomes" id="UP001597508"/>
    </source>
</evidence>
<protein>
    <submittedName>
        <fullName evidence="1">Uncharacterized protein</fullName>
    </submittedName>
</protein>
<organism evidence="1 2">
    <name type="scientific">Pseudotenacibaculum haliotis</name>
    <dbReference type="NCBI Taxonomy" id="1862138"/>
    <lineage>
        <taxon>Bacteria</taxon>
        <taxon>Pseudomonadati</taxon>
        <taxon>Bacteroidota</taxon>
        <taxon>Flavobacteriia</taxon>
        <taxon>Flavobacteriales</taxon>
        <taxon>Flavobacteriaceae</taxon>
        <taxon>Pseudotenacibaculum</taxon>
    </lineage>
</organism>
<name>A0ABW5LVY1_9FLAO</name>
<keyword evidence="2" id="KW-1185">Reference proteome</keyword>
<accession>A0ABW5LVY1</accession>
<gene>
    <name evidence="1" type="ORF">ACFSRZ_13545</name>
</gene>
<comment type="caution">
    <text evidence="1">The sequence shown here is derived from an EMBL/GenBank/DDBJ whole genome shotgun (WGS) entry which is preliminary data.</text>
</comment>
<sequence>MRYFESREQVTTEGTFITYTYGYYSFEIDGGEVLAFDEIEKGVLEKYDLKSDQFNDQMFEIFYSIIIDDMDDEDFVILRLDDLKIK</sequence>
<evidence type="ECO:0000313" key="1">
    <source>
        <dbReference type="EMBL" id="MFD2568396.1"/>
    </source>
</evidence>
<proteinExistence type="predicted"/>
<dbReference type="Proteomes" id="UP001597508">
    <property type="component" value="Unassembled WGS sequence"/>
</dbReference>
<dbReference type="RefSeq" id="WP_379667103.1">
    <property type="nucleotide sequence ID" value="NZ_JBHULH010000009.1"/>
</dbReference>
<dbReference type="EMBL" id="JBHULH010000009">
    <property type="protein sequence ID" value="MFD2568396.1"/>
    <property type="molecule type" value="Genomic_DNA"/>
</dbReference>
<reference evidence="2" key="1">
    <citation type="journal article" date="2019" name="Int. J. Syst. Evol. Microbiol.">
        <title>The Global Catalogue of Microorganisms (GCM) 10K type strain sequencing project: providing services to taxonomists for standard genome sequencing and annotation.</title>
        <authorList>
            <consortium name="The Broad Institute Genomics Platform"/>
            <consortium name="The Broad Institute Genome Sequencing Center for Infectious Disease"/>
            <person name="Wu L."/>
            <person name="Ma J."/>
        </authorList>
    </citation>
    <scope>NUCLEOTIDE SEQUENCE [LARGE SCALE GENOMIC DNA]</scope>
    <source>
        <strain evidence="2">KCTC 52127</strain>
    </source>
</reference>